<protein>
    <recommendedName>
        <fullName evidence="2">DUF8147 domain-containing protein</fullName>
    </recommendedName>
</protein>
<evidence type="ECO:0000259" key="2">
    <source>
        <dbReference type="Pfam" id="PF26472"/>
    </source>
</evidence>
<evidence type="ECO:0000313" key="4">
    <source>
        <dbReference type="Proteomes" id="UP001596296"/>
    </source>
</evidence>
<name>A0ABD5UZJ8_9EURY</name>
<feature type="transmembrane region" description="Helical" evidence="1">
    <location>
        <begin position="31"/>
        <end position="54"/>
    </location>
</feature>
<accession>A0ABD5UZJ8</accession>
<evidence type="ECO:0000313" key="3">
    <source>
        <dbReference type="EMBL" id="MFC6893218.1"/>
    </source>
</evidence>
<dbReference type="EMBL" id="JBHSXL010000009">
    <property type="protein sequence ID" value="MFC6893218.1"/>
    <property type="molecule type" value="Genomic_DNA"/>
</dbReference>
<keyword evidence="4" id="KW-1185">Reference proteome</keyword>
<evidence type="ECO:0000256" key="1">
    <source>
        <dbReference type="SAM" id="Phobius"/>
    </source>
</evidence>
<proteinExistence type="predicted"/>
<dbReference type="Proteomes" id="UP001596296">
    <property type="component" value="Unassembled WGS sequence"/>
</dbReference>
<gene>
    <name evidence="3" type="ORF">ACFQE9_11480</name>
</gene>
<comment type="caution">
    <text evidence="3">The sequence shown here is derived from an EMBL/GenBank/DDBJ whole genome shotgun (WGS) entry which is preliminary data.</text>
</comment>
<reference evidence="3 4" key="1">
    <citation type="journal article" date="2019" name="Int. J. Syst. Evol. Microbiol.">
        <title>The Global Catalogue of Microorganisms (GCM) 10K type strain sequencing project: providing services to taxonomists for standard genome sequencing and annotation.</title>
        <authorList>
            <consortium name="The Broad Institute Genomics Platform"/>
            <consortium name="The Broad Institute Genome Sequencing Center for Infectious Disease"/>
            <person name="Wu L."/>
            <person name="Ma J."/>
        </authorList>
    </citation>
    <scope>NUCLEOTIDE SEQUENCE [LARGE SCALE GENOMIC DNA]</scope>
    <source>
        <strain evidence="3 4">SKJ47</strain>
    </source>
</reference>
<keyword evidence="1" id="KW-0812">Transmembrane</keyword>
<dbReference type="RefSeq" id="WP_379744541.1">
    <property type="nucleotide sequence ID" value="NZ_JBHSVN010000001.1"/>
</dbReference>
<organism evidence="3 4">
    <name type="scientific">Halopenitus salinus</name>
    <dbReference type="NCBI Taxonomy" id="1198295"/>
    <lineage>
        <taxon>Archaea</taxon>
        <taxon>Methanobacteriati</taxon>
        <taxon>Methanobacteriota</taxon>
        <taxon>Stenosarchaea group</taxon>
        <taxon>Halobacteria</taxon>
        <taxon>Halobacteriales</taxon>
        <taxon>Haloferacaceae</taxon>
        <taxon>Halopenitus</taxon>
    </lineage>
</organism>
<feature type="transmembrane region" description="Helical" evidence="1">
    <location>
        <begin position="94"/>
        <end position="114"/>
    </location>
</feature>
<feature type="domain" description="DUF8147" evidence="2">
    <location>
        <begin position="3"/>
        <end position="114"/>
    </location>
</feature>
<sequence>MADRRLVAVGTATTTFLVVAGAITGALESRIAFSVLVGLPIGMLVGLLAGLVAYRASPGLRGVRRGLLDGFATVGPTALGLFTVRYAIASTRGLLSGRVVMVVAILAGVMVAAIEATSE</sequence>
<dbReference type="AlphaFoldDB" id="A0ABD5UZJ8"/>
<dbReference type="Pfam" id="PF26472">
    <property type="entry name" value="DUF8147"/>
    <property type="match status" value="1"/>
</dbReference>
<keyword evidence="1" id="KW-1133">Transmembrane helix</keyword>
<keyword evidence="1" id="KW-0472">Membrane</keyword>
<feature type="transmembrane region" description="Helical" evidence="1">
    <location>
        <begin position="66"/>
        <end position="88"/>
    </location>
</feature>
<dbReference type="InterPro" id="IPR058460">
    <property type="entry name" value="DUF8147"/>
</dbReference>